<proteinExistence type="predicted"/>
<comment type="caution">
    <text evidence="1">The sequence shown here is derived from an EMBL/GenBank/DDBJ whole genome shotgun (WGS) entry which is preliminary data.</text>
</comment>
<name>A0A225VFN2_9STRA</name>
<gene>
    <name evidence="1" type="ORF">PHMEG_00023736</name>
</gene>
<organism evidence="1 2">
    <name type="scientific">Phytophthora megakarya</name>
    <dbReference type="NCBI Taxonomy" id="4795"/>
    <lineage>
        <taxon>Eukaryota</taxon>
        <taxon>Sar</taxon>
        <taxon>Stramenopiles</taxon>
        <taxon>Oomycota</taxon>
        <taxon>Peronosporomycetes</taxon>
        <taxon>Peronosporales</taxon>
        <taxon>Peronosporaceae</taxon>
        <taxon>Phytophthora</taxon>
    </lineage>
</organism>
<sequence length="80" mass="8819">MGTRTFRWTGYLSEGQHSCDACEAVVATMLRTLSRTEQHSVALGFILSEQREVAAAITVSPGVTPRKEHLKLHVSSYEGK</sequence>
<dbReference type="OrthoDB" id="106441at2759"/>
<keyword evidence="2" id="KW-1185">Reference proteome</keyword>
<reference evidence="2" key="1">
    <citation type="submission" date="2017-03" db="EMBL/GenBank/DDBJ databases">
        <title>Phytopthora megakarya and P. palmivora, two closely related causual agents of cacao black pod achieved similar genome size and gene model numbers by different mechanisms.</title>
        <authorList>
            <person name="Ali S."/>
            <person name="Shao J."/>
            <person name="Larry D.J."/>
            <person name="Kronmiller B."/>
            <person name="Shen D."/>
            <person name="Strem M.D."/>
            <person name="Melnick R.L."/>
            <person name="Guiltinan M.J."/>
            <person name="Tyler B.M."/>
            <person name="Meinhardt L.W."/>
            <person name="Bailey B.A."/>
        </authorList>
    </citation>
    <scope>NUCLEOTIDE SEQUENCE [LARGE SCALE GENOMIC DNA]</scope>
    <source>
        <strain evidence="2">zdho120</strain>
    </source>
</reference>
<dbReference type="AlphaFoldDB" id="A0A225VFN2"/>
<accession>A0A225VFN2</accession>
<evidence type="ECO:0000313" key="2">
    <source>
        <dbReference type="Proteomes" id="UP000198211"/>
    </source>
</evidence>
<dbReference type="Proteomes" id="UP000198211">
    <property type="component" value="Unassembled WGS sequence"/>
</dbReference>
<evidence type="ECO:0000313" key="1">
    <source>
        <dbReference type="EMBL" id="OWZ04371.1"/>
    </source>
</evidence>
<dbReference type="EMBL" id="NBNE01005002">
    <property type="protein sequence ID" value="OWZ04371.1"/>
    <property type="molecule type" value="Genomic_DNA"/>
</dbReference>
<protein>
    <submittedName>
        <fullName evidence="1">Uncharacterized protein</fullName>
    </submittedName>
</protein>